<keyword evidence="6" id="KW-1185">Reference proteome</keyword>
<keyword evidence="4" id="KW-0479">Metal-binding</keyword>
<dbReference type="EMBL" id="BMCJ01000004">
    <property type="protein sequence ID" value="GGC92456.1"/>
    <property type="molecule type" value="Genomic_DNA"/>
</dbReference>
<feature type="binding site" evidence="4">
    <location>
        <position position="156"/>
    </location>
    <ligand>
        <name>Mg(2+)</name>
        <dbReference type="ChEBI" id="CHEBI:18420"/>
    </ligand>
</feature>
<evidence type="ECO:0000256" key="3">
    <source>
        <dbReference type="ARBA" id="ARBA00022691"/>
    </source>
</evidence>
<feature type="binding site" evidence="4">
    <location>
        <position position="81"/>
    </location>
    <ligand>
        <name>S-adenosyl-L-methionine</name>
        <dbReference type="ChEBI" id="CHEBI:59789"/>
    </ligand>
</feature>
<comment type="caution">
    <text evidence="5">The sequence shown here is derived from an EMBL/GenBank/DDBJ whole genome shotgun (WGS) entry which is preliminary data.</text>
</comment>
<sequence>MDRTEEYLESLLPSSPSWAEEMEKFAKDHQIPIMEPLGIQYLMQLIRVTRPRRILEIGAAIGYSALRMLEAYPMAEIVTVERDAVRFSQAETNLEKLDEHNHIALMYGDALELQEQISQKGPYDVLFIDAAKGQYQKFFESYAPMVTEKGIIVSDNVLFKGFVAGRNDNPRMQKIGNKIRKYNEWLIEHPDYHTSIIPIGDGIALTVKR</sequence>
<dbReference type="Proteomes" id="UP000619534">
    <property type="component" value="Unassembled WGS sequence"/>
</dbReference>
<evidence type="ECO:0000256" key="2">
    <source>
        <dbReference type="ARBA" id="ARBA00022679"/>
    </source>
</evidence>
<dbReference type="RefSeq" id="WP_062446920.1">
    <property type="nucleotide sequence ID" value="NZ_BMCJ01000004.1"/>
</dbReference>
<dbReference type="HAMAP" id="MF_02217">
    <property type="entry name" value="TrmR_methyltr"/>
    <property type="match status" value="1"/>
</dbReference>
<feature type="binding site" evidence="4">
    <location>
        <position position="129"/>
    </location>
    <ligand>
        <name>S-adenosyl-L-methionine</name>
        <dbReference type="ChEBI" id="CHEBI:59789"/>
    </ligand>
</feature>
<comment type="similarity">
    <text evidence="4">Belongs to the class I-like SAM-binding methyltransferase superfamily. Cation-dependent O-methyltransferase family.</text>
</comment>
<keyword evidence="1 4" id="KW-0489">Methyltransferase</keyword>
<dbReference type="PANTHER" id="PTHR10509">
    <property type="entry name" value="O-METHYLTRANSFERASE-RELATED"/>
    <property type="match status" value="1"/>
</dbReference>
<feature type="binding site" evidence="4">
    <location>
        <position position="64"/>
    </location>
    <ligand>
        <name>S-adenosyl-L-methionine</name>
        <dbReference type="ChEBI" id="CHEBI:59789"/>
    </ligand>
</feature>
<evidence type="ECO:0000313" key="6">
    <source>
        <dbReference type="Proteomes" id="UP000619534"/>
    </source>
</evidence>
<keyword evidence="3 4" id="KW-0949">S-adenosyl-L-methionine</keyword>
<name>A0ABQ1PA61_9BACI</name>
<evidence type="ECO:0000256" key="1">
    <source>
        <dbReference type="ARBA" id="ARBA00022603"/>
    </source>
</evidence>
<feature type="binding site" evidence="4">
    <location>
        <begin position="109"/>
        <end position="110"/>
    </location>
    <ligand>
        <name>S-adenosyl-L-methionine</name>
        <dbReference type="ChEBI" id="CHEBI:59789"/>
    </ligand>
</feature>
<proteinExistence type="inferred from homology"/>
<dbReference type="EC" id="2.1.1.-" evidence="4"/>
<feature type="binding site" evidence="4">
    <location>
        <position position="155"/>
    </location>
    <ligand>
        <name>Mg(2+)</name>
        <dbReference type="ChEBI" id="CHEBI:18420"/>
    </ligand>
</feature>
<accession>A0ABQ1PA61</accession>
<protein>
    <recommendedName>
        <fullName evidence="4">tRNA 5-hydroxyuridine methyltransferase</fullName>
        <ecNumber evidence="4">2.1.1.-</ecNumber>
    </recommendedName>
    <alternativeName>
        <fullName evidence="4">ho5U methyltransferase</fullName>
    </alternativeName>
</protein>
<gene>
    <name evidence="5" type="primary">yrrM</name>
    <name evidence="4" type="synonym">trmR</name>
    <name evidence="5" type="ORF">GCM10007216_24020</name>
</gene>
<comment type="function">
    <text evidence="4">Catalyzes the methylation of 5-hydroxyuridine (ho5U) to form 5-methoxyuridine (mo5U) at position 34 in tRNAs.</text>
</comment>
<dbReference type="Gene3D" id="3.40.50.150">
    <property type="entry name" value="Vaccinia Virus protein VP39"/>
    <property type="match status" value="1"/>
</dbReference>
<reference evidence="6" key="1">
    <citation type="journal article" date="2019" name="Int. J. Syst. Evol. Microbiol.">
        <title>The Global Catalogue of Microorganisms (GCM) 10K type strain sequencing project: providing services to taxonomists for standard genome sequencing and annotation.</title>
        <authorList>
            <consortium name="The Broad Institute Genomics Platform"/>
            <consortium name="The Broad Institute Genome Sequencing Center for Infectious Disease"/>
            <person name="Wu L."/>
            <person name="Ma J."/>
        </authorList>
    </citation>
    <scope>NUCLEOTIDE SEQUENCE [LARGE SCALE GENOMIC DNA]</scope>
    <source>
        <strain evidence="6">CCM 7282</strain>
    </source>
</reference>
<keyword evidence="2 4" id="KW-0808">Transferase</keyword>
<organism evidence="5 6">
    <name type="scientific">Thalassobacillus devorans</name>
    <dbReference type="NCBI Taxonomy" id="279813"/>
    <lineage>
        <taxon>Bacteria</taxon>
        <taxon>Bacillati</taxon>
        <taxon>Bacillota</taxon>
        <taxon>Bacilli</taxon>
        <taxon>Bacillales</taxon>
        <taxon>Bacillaceae</taxon>
        <taxon>Thalassobacillus</taxon>
    </lineage>
</organism>
<keyword evidence="4" id="KW-0819">tRNA processing</keyword>
<dbReference type="InterPro" id="IPR029063">
    <property type="entry name" value="SAM-dependent_MTases_sf"/>
</dbReference>
<comment type="subunit">
    <text evidence="4">Homodimer.</text>
</comment>
<dbReference type="InterPro" id="IPR043675">
    <property type="entry name" value="TrmR_methyltr"/>
</dbReference>
<dbReference type="SUPFAM" id="SSF53335">
    <property type="entry name" value="S-adenosyl-L-methionine-dependent methyltransferases"/>
    <property type="match status" value="1"/>
</dbReference>
<evidence type="ECO:0000256" key="4">
    <source>
        <dbReference type="HAMAP-Rule" id="MF_02217"/>
    </source>
</evidence>
<feature type="binding site" evidence="4">
    <location>
        <position position="129"/>
    </location>
    <ligand>
        <name>Mg(2+)</name>
        <dbReference type="ChEBI" id="CHEBI:18420"/>
    </ligand>
</feature>
<keyword evidence="4" id="KW-0460">Magnesium</keyword>
<feature type="binding site" evidence="4">
    <location>
        <position position="34"/>
    </location>
    <ligand>
        <name>S-adenosyl-L-methionine</name>
        <dbReference type="ChEBI" id="CHEBI:59789"/>
    </ligand>
</feature>
<comment type="catalytic activity">
    <reaction evidence="4">
        <text>5-hydroxyuridine(34) in tRNA + S-adenosyl-L-methionine = 5-methoxyuridine(34) in tRNA + S-adenosyl-L-homocysteine + H(+)</text>
        <dbReference type="Rhea" id="RHEA:60524"/>
        <dbReference type="Rhea" id="RHEA-COMP:13381"/>
        <dbReference type="Rhea" id="RHEA-COMP:15591"/>
        <dbReference type="ChEBI" id="CHEBI:15378"/>
        <dbReference type="ChEBI" id="CHEBI:57856"/>
        <dbReference type="ChEBI" id="CHEBI:59789"/>
        <dbReference type="ChEBI" id="CHEBI:136877"/>
        <dbReference type="ChEBI" id="CHEBI:143860"/>
    </reaction>
</comment>
<dbReference type="InterPro" id="IPR002935">
    <property type="entry name" value="SAM_O-MeTrfase"/>
</dbReference>
<dbReference type="InterPro" id="IPR050362">
    <property type="entry name" value="Cation-dep_OMT"/>
</dbReference>
<dbReference type="PROSITE" id="PS51682">
    <property type="entry name" value="SAM_OMT_I"/>
    <property type="match status" value="1"/>
</dbReference>
<dbReference type="PANTHER" id="PTHR10509:SF14">
    <property type="entry name" value="CAFFEOYL-COA O-METHYLTRANSFERASE 3-RELATED"/>
    <property type="match status" value="1"/>
</dbReference>
<dbReference type="Pfam" id="PF01596">
    <property type="entry name" value="Methyltransf_3"/>
    <property type="match status" value="1"/>
</dbReference>
<evidence type="ECO:0000313" key="5">
    <source>
        <dbReference type="EMBL" id="GGC92456.1"/>
    </source>
</evidence>
<dbReference type="CDD" id="cd02440">
    <property type="entry name" value="AdoMet_MTases"/>
    <property type="match status" value="1"/>
</dbReference>